<dbReference type="Pfam" id="PF00650">
    <property type="entry name" value="CRAL_TRIO"/>
    <property type="match status" value="1"/>
</dbReference>
<accession>A0A0N4U710</accession>
<dbReference type="InterPro" id="IPR001251">
    <property type="entry name" value="CRAL-TRIO_dom"/>
</dbReference>
<dbReference type="Proteomes" id="UP000038040">
    <property type="component" value="Unplaced"/>
</dbReference>
<reference evidence="5" key="1">
    <citation type="submission" date="2017-02" db="UniProtKB">
        <authorList>
            <consortium name="WormBaseParasite"/>
        </authorList>
    </citation>
    <scope>IDENTIFICATION</scope>
</reference>
<dbReference type="InterPro" id="IPR036865">
    <property type="entry name" value="CRAL-TRIO_dom_sf"/>
</dbReference>
<dbReference type="Proteomes" id="UP000274756">
    <property type="component" value="Unassembled WGS sequence"/>
</dbReference>
<dbReference type="InterPro" id="IPR051064">
    <property type="entry name" value="SEC14/CRAL-TRIO_domain"/>
</dbReference>
<evidence type="ECO:0000259" key="1">
    <source>
        <dbReference type="PROSITE" id="PS50191"/>
    </source>
</evidence>
<dbReference type="GO" id="GO:0005737">
    <property type="term" value="C:cytoplasm"/>
    <property type="evidence" value="ECO:0007669"/>
    <property type="project" value="TreeGrafter"/>
</dbReference>
<dbReference type="AlphaFoldDB" id="A0A0N4U710"/>
<proteinExistence type="predicted"/>
<reference evidence="2 4" key="2">
    <citation type="submission" date="2018-11" db="EMBL/GenBank/DDBJ databases">
        <authorList>
            <consortium name="Pathogen Informatics"/>
        </authorList>
    </citation>
    <scope>NUCLEOTIDE SEQUENCE [LARGE SCALE GENOMIC DNA]</scope>
</reference>
<gene>
    <name evidence="2" type="ORF">DME_LOCUS7106</name>
</gene>
<dbReference type="SMART" id="SM00516">
    <property type="entry name" value="SEC14"/>
    <property type="match status" value="1"/>
</dbReference>
<dbReference type="EMBL" id="UYYG01001158">
    <property type="protein sequence ID" value="VDN57133.1"/>
    <property type="molecule type" value="Genomic_DNA"/>
</dbReference>
<dbReference type="PANTHER" id="PTHR23324:SF87">
    <property type="entry name" value="CRAL-TRIO DOMAIN-CONTAINING PROTEIN C34C12.6"/>
    <property type="match status" value="1"/>
</dbReference>
<dbReference type="WBParaSite" id="DME_0000274601-mRNA-1">
    <property type="protein sequence ID" value="DME_0000274601-mRNA-1"/>
    <property type="gene ID" value="DME_0000274601"/>
</dbReference>
<keyword evidence="4" id="KW-1185">Reference proteome</keyword>
<organism evidence="3 5">
    <name type="scientific">Dracunculus medinensis</name>
    <name type="common">Guinea worm</name>
    <dbReference type="NCBI Taxonomy" id="318479"/>
    <lineage>
        <taxon>Eukaryota</taxon>
        <taxon>Metazoa</taxon>
        <taxon>Ecdysozoa</taxon>
        <taxon>Nematoda</taxon>
        <taxon>Chromadorea</taxon>
        <taxon>Rhabditida</taxon>
        <taxon>Spirurina</taxon>
        <taxon>Dracunculoidea</taxon>
        <taxon>Dracunculidae</taxon>
        <taxon>Dracunculus</taxon>
    </lineage>
</organism>
<dbReference type="CDD" id="cd00170">
    <property type="entry name" value="SEC14"/>
    <property type="match status" value="1"/>
</dbReference>
<evidence type="ECO:0000313" key="4">
    <source>
        <dbReference type="Proteomes" id="UP000274756"/>
    </source>
</evidence>
<dbReference type="PROSITE" id="PS50191">
    <property type="entry name" value="CRAL_TRIO"/>
    <property type="match status" value="1"/>
</dbReference>
<dbReference type="STRING" id="318479.A0A0N4U710"/>
<dbReference type="PANTHER" id="PTHR23324">
    <property type="entry name" value="SEC14 RELATED PROTEIN"/>
    <property type="match status" value="1"/>
</dbReference>
<dbReference type="Gene3D" id="2.60.120.680">
    <property type="entry name" value="GOLD domain"/>
    <property type="match status" value="1"/>
</dbReference>
<protein>
    <submittedName>
        <fullName evidence="5">CRAL-TRIO domain-containing protein</fullName>
    </submittedName>
</protein>
<evidence type="ECO:0000313" key="5">
    <source>
        <dbReference type="WBParaSite" id="DME_0000274601-mRNA-1"/>
    </source>
</evidence>
<dbReference type="SUPFAM" id="SSF52087">
    <property type="entry name" value="CRAL/TRIO domain"/>
    <property type="match status" value="1"/>
</dbReference>
<feature type="domain" description="CRAL-TRIO" evidence="1">
    <location>
        <begin position="42"/>
        <end position="219"/>
    </location>
</feature>
<dbReference type="OrthoDB" id="1434354at2759"/>
<evidence type="ECO:0000313" key="3">
    <source>
        <dbReference type="Proteomes" id="UP000038040"/>
    </source>
</evidence>
<dbReference type="Gene3D" id="3.40.525.10">
    <property type="entry name" value="CRAL-TRIO lipid binding domain"/>
    <property type="match status" value="1"/>
</dbReference>
<sequence>MTLYYTSDINVCSQKFLEYLKIRTCLGYDVPSVVENFYERPEVQKYNQYFTHSHLTSEWVNESDNGIIFVEMPLRNPKKFLKIIRVGEYLKIFFGYCEFFQSLVLDREKKTGKPSHGICIYDQKGMAILNYANPVGNINKLLMLRIKIWLDYYSEILKRVIIVNPPTVLTLIWKAISLLLPAKVLDRFSIAENLPTDLLPYLSLNAIPTAYGGNFSLKSDLDNGCMLEKTIISADFLNDGAIWKKYSLEVEKKSMSINAHRFLTLLYDIKVGQKFLYEFRTSGEIQFWISQNGKDITPRFTILTLVLSEEGEFTATENGNLEIHMYNHKSCNISTHLAPRYSEMSL</sequence>
<evidence type="ECO:0000313" key="2">
    <source>
        <dbReference type="EMBL" id="VDN57133.1"/>
    </source>
</evidence>
<name>A0A0N4U710_DRAME</name>